<accession>A0A5N0EL17</accession>
<dbReference type="Proteomes" id="UP000323876">
    <property type="component" value="Unassembled WGS sequence"/>
</dbReference>
<keyword evidence="2" id="KW-1185">Reference proteome</keyword>
<sequence length="248" mass="26562">MRRGEAFPCDQAEIEFSDAFVEYLEDLPAAECESVLVDLLTLCGNPVGTHPLSNRGSGDRLTGWNTLDVLGKQHRVIFSSRIVDDVGIIEILCAGPRRADAAYDMANALIQSGQLTLDEATDLWQALILLDVLAEDIGLDGWDYRPGPAPEGLIRTAVAAGLLDETIARVMSKDEINAAMAHGWGPDGPDPRSALRAALARARAGVDAGDLNRIVAERSEPRCGAVLPRAGAACIRRKDHPGPHRATP</sequence>
<dbReference type="OrthoDB" id="5075751at2"/>
<dbReference type="RefSeq" id="WP_150402281.1">
    <property type="nucleotide sequence ID" value="NZ_VXLC01000004.1"/>
</dbReference>
<evidence type="ECO:0000313" key="2">
    <source>
        <dbReference type="Proteomes" id="UP000323876"/>
    </source>
</evidence>
<name>A0A5N0EL17_9NOCA</name>
<dbReference type="AlphaFoldDB" id="A0A5N0EL17"/>
<gene>
    <name evidence="1" type="ORF">F3087_13640</name>
</gene>
<protein>
    <submittedName>
        <fullName evidence="1">Uncharacterized protein</fullName>
    </submittedName>
</protein>
<comment type="caution">
    <text evidence="1">The sequence shown here is derived from an EMBL/GenBank/DDBJ whole genome shotgun (WGS) entry which is preliminary data.</text>
</comment>
<reference evidence="1 2" key="1">
    <citation type="submission" date="2019-09" db="EMBL/GenBank/DDBJ databases">
        <authorList>
            <person name="Wang X."/>
        </authorList>
    </citation>
    <scope>NUCLEOTIDE SEQUENCE [LARGE SCALE GENOMIC DNA]</scope>
    <source>
        <strain evidence="1 2">CICC 11023</strain>
    </source>
</reference>
<organism evidence="1 2">
    <name type="scientific">Nocardia colli</name>
    <dbReference type="NCBI Taxonomy" id="2545717"/>
    <lineage>
        <taxon>Bacteria</taxon>
        <taxon>Bacillati</taxon>
        <taxon>Actinomycetota</taxon>
        <taxon>Actinomycetes</taxon>
        <taxon>Mycobacteriales</taxon>
        <taxon>Nocardiaceae</taxon>
        <taxon>Nocardia</taxon>
    </lineage>
</organism>
<proteinExistence type="predicted"/>
<evidence type="ECO:0000313" key="1">
    <source>
        <dbReference type="EMBL" id="KAA8888111.1"/>
    </source>
</evidence>
<dbReference type="EMBL" id="VXLC01000004">
    <property type="protein sequence ID" value="KAA8888111.1"/>
    <property type="molecule type" value="Genomic_DNA"/>
</dbReference>